<evidence type="ECO:0000256" key="2">
    <source>
        <dbReference type="ARBA" id="ARBA00022692"/>
    </source>
</evidence>
<proteinExistence type="predicted"/>
<dbReference type="PANTHER" id="PTHR39608:SF1">
    <property type="entry name" value="INTEGRAL MEMBRANE PROTEIN (AFU_ORTHOLOGUE AFUA_5G08640)"/>
    <property type="match status" value="1"/>
</dbReference>
<evidence type="ECO:0000256" key="1">
    <source>
        <dbReference type="ARBA" id="ARBA00004141"/>
    </source>
</evidence>
<dbReference type="InterPro" id="IPR008253">
    <property type="entry name" value="Marvel"/>
</dbReference>
<name>A0A1L7X6E5_9HELO</name>
<keyword evidence="3 5" id="KW-1133">Transmembrane helix</keyword>
<protein>
    <submittedName>
        <fullName evidence="7">Related to integral membrane protein</fullName>
    </submittedName>
</protein>
<feature type="transmembrane region" description="Helical" evidence="5">
    <location>
        <begin position="6"/>
        <end position="25"/>
    </location>
</feature>
<keyword evidence="2 5" id="KW-0812">Transmembrane</keyword>
<evidence type="ECO:0000256" key="5">
    <source>
        <dbReference type="SAM" id="Phobius"/>
    </source>
</evidence>
<feature type="transmembrane region" description="Helical" evidence="5">
    <location>
        <begin position="139"/>
        <end position="157"/>
    </location>
</feature>
<keyword evidence="4 5" id="KW-0472">Membrane</keyword>
<dbReference type="GO" id="GO:0016020">
    <property type="term" value="C:membrane"/>
    <property type="evidence" value="ECO:0007669"/>
    <property type="project" value="UniProtKB-SubCell"/>
</dbReference>
<evidence type="ECO:0000256" key="3">
    <source>
        <dbReference type="ARBA" id="ARBA00022989"/>
    </source>
</evidence>
<organism evidence="7 8">
    <name type="scientific">Phialocephala subalpina</name>
    <dbReference type="NCBI Taxonomy" id="576137"/>
    <lineage>
        <taxon>Eukaryota</taxon>
        <taxon>Fungi</taxon>
        <taxon>Dikarya</taxon>
        <taxon>Ascomycota</taxon>
        <taxon>Pezizomycotina</taxon>
        <taxon>Leotiomycetes</taxon>
        <taxon>Helotiales</taxon>
        <taxon>Mollisiaceae</taxon>
        <taxon>Phialocephala</taxon>
        <taxon>Phialocephala fortinii species complex</taxon>
    </lineage>
</organism>
<comment type="subcellular location">
    <subcellularLocation>
        <location evidence="1">Membrane</location>
        <topology evidence="1">Multi-pass membrane protein</topology>
    </subcellularLocation>
</comment>
<gene>
    <name evidence="7" type="ORF">PAC_10491</name>
</gene>
<evidence type="ECO:0000313" key="7">
    <source>
        <dbReference type="EMBL" id="CZR60595.1"/>
    </source>
</evidence>
<feature type="transmembrane region" description="Helical" evidence="5">
    <location>
        <begin position="45"/>
        <end position="66"/>
    </location>
</feature>
<evidence type="ECO:0000259" key="6">
    <source>
        <dbReference type="Pfam" id="PF01284"/>
    </source>
</evidence>
<keyword evidence="8" id="KW-1185">Reference proteome</keyword>
<dbReference type="PANTHER" id="PTHR39608">
    <property type="entry name" value="INTEGRAL MEMBRANE PROTEIN (AFU_ORTHOLOGUE AFUA_5G08640)"/>
    <property type="match status" value="1"/>
</dbReference>
<feature type="transmembrane region" description="Helical" evidence="5">
    <location>
        <begin position="107"/>
        <end position="127"/>
    </location>
</feature>
<evidence type="ECO:0000256" key="4">
    <source>
        <dbReference type="ARBA" id="ARBA00023136"/>
    </source>
</evidence>
<dbReference type="AlphaFoldDB" id="A0A1L7X6E5"/>
<feature type="domain" description="MARVEL" evidence="6">
    <location>
        <begin position="71"/>
        <end position="198"/>
    </location>
</feature>
<sequence>MILEDILSLLLRIGELAFTAVVAGLTGEYLHHSKGTSPWNKKRFIYTEVIAVFFSLSYHQAVTMILEDILSLLLRIGELAFTAVVAGLTGEYLHHSKGTSPWNKKRFIYTEVIAAIGILFALLFLLPFTASFVHWPMDFLLFAGLMVAFGLLANYIGPNCGSIWNWHGITHGGSCDKFKADLAFLFLASIFFLVSALLGIYVMHKYRQKAEQRAGRRGWYRRRARV</sequence>
<evidence type="ECO:0000313" key="8">
    <source>
        <dbReference type="Proteomes" id="UP000184330"/>
    </source>
</evidence>
<dbReference type="Pfam" id="PF01284">
    <property type="entry name" value="MARVEL"/>
    <property type="match status" value="1"/>
</dbReference>
<feature type="transmembrane region" description="Helical" evidence="5">
    <location>
        <begin position="182"/>
        <end position="203"/>
    </location>
</feature>
<dbReference type="Proteomes" id="UP000184330">
    <property type="component" value="Unassembled WGS sequence"/>
</dbReference>
<reference evidence="7 8" key="1">
    <citation type="submission" date="2016-03" db="EMBL/GenBank/DDBJ databases">
        <authorList>
            <person name="Ploux O."/>
        </authorList>
    </citation>
    <scope>NUCLEOTIDE SEQUENCE [LARGE SCALE GENOMIC DNA]</scope>
    <source>
        <strain evidence="7 8">UAMH 11012</strain>
    </source>
</reference>
<dbReference type="OrthoDB" id="4074965at2759"/>
<accession>A0A1L7X6E5</accession>
<dbReference type="EMBL" id="FJOG01000016">
    <property type="protein sequence ID" value="CZR60595.1"/>
    <property type="molecule type" value="Genomic_DNA"/>
</dbReference>